<protein>
    <submittedName>
        <fullName evidence="1">Uncharacterized protein</fullName>
    </submittedName>
</protein>
<keyword evidence="2" id="KW-1185">Reference proteome</keyword>
<accession>A0A1H9NE61</accession>
<dbReference type="EMBL" id="FOFB01000036">
    <property type="protein sequence ID" value="SER34202.1"/>
    <property type="molecule type" value="Genomic_DNA"/>
</dbReference>
<evidence type="ECO:0000313" key="2">
    <source>
        <dbReference type="Proteomes" id="UP000199021"/>
    </source>
</evidence>
<dbReference type="STRING" id="478744.SAMN05444359_13618"/>
<dbReference type="InterPro" id="IPR046508">
    <property type="entry name" value="DUF6686"/>
</dbReference>
<dbReference type="Proteomes" id="UP000199021">
    <property type="component" value="Unassembled WGS sequence"/>
</dbReference>
<proteinExistence type="predicted"/>
<name>A0A1H9NE61_9BACT</name>
<dbReference type="AlphaFoldDB" id="A0A1H9NE61"/>
<dbReference type="OrthoDB" id="1494199at2"/>
<dbReference type="InParanoid" id="A0A1H9NE61"/>
<reference evidence="2" key="1">
    <citation type="submission" date="2016-10" db="EMBL/GenBank/DDBJ databases">
        <authorList>
            <person name="Varghese N."/>
            <person name="Submissions S."/>
        </authorList>
    </citation>
    <scope>NUCLEOTIDE SEQUENCE [LARGE SCALE GENOMIC DNA]</scope>
    <source>
        <strain evidence="2">DSM 24740</strain>
    </source>
</reference>
<organism evidence="1 2">
    <name type="scientific">Neolewinella agarilytica</name>
    <dbReference type="NCBI Taxonomy" id="478744"/>
    <lineage>
        <taxon>Bacteria</taxon>
        <taxon>Pseudomonadati</taxon>
        <taxon>Bacteroidota</taxon>
        <taxon>Saprospiria</taxon>
        <taxon>Saprospirales</taxon>
        <taxon>Lewinellaceae</taxon>
        <taxon>Neolewinella</taxon>
    </lineage>
</organism>
<dbReference type="Pfam" id="PF20391">
    <property type="entry name" value="DUF6686"/>
    <property type="match status" value="1"/>
</dbReference>
<evidence type="ECO:0000313" key="1">
    <source>
        <dbReference type="EMBL" id="SER34202.1"/>
    </source>
</evidence>
<dbReference type="RefSeq" id="WP_090172940.1">
    <property type="nucleotide sequence ID" value="NZ_FOFB01000036.1"/>
</dbReference>
<gene>
    <name evidence="1" type="ORF">SAMN05444359_13618</name>
</gene>
<sequence>MAHHDHQATILHKDQYGYLVYCPKCYGFQIAYGTFFLNQSLEDMESFTSTVNRYYHKYGLRKDRKRRDVYLETPYAGFGILLSSEDLERLNTMLQNGLLIVQARDRISQQ</sequence>